<comment type="similarity">
    <text evidence="8">Belongs to the KAE1 / TsaD family.</text>
</comment>
<comment type="function">
    <text evidence="8">Required for the formation of a threonylcarbamoyl group on adenosine at position 37 (t(6)A37) in tRNAs that read codons beginning with adenine. Is involved in the transfer of the threonylcarbamoyl moiety of threonylcarbamoyl-AMP (TC-AMP) to the N6 group of A37, together with TsaE and TsaB. TsaD likely plays a direct catalytic role in this reaction.</text>
</comment>
<feature type="binding site" evidence="8">
    <location>
        <position position="324"/>
    </location>
    <ligand>
        <name>Fe cation</name>
        <dbReference type="ChEBI" id="CHEBI:24875"/>
    </ligand>
</feature>
<comment type="catalytic activity">
    <reaction evidence="7 8">
        <text>L-threonylcarbamoyladenylate + adenosine(37) in tRNA = N(6)-L-threonylcarbamoyladenosine(37) in tRNA + AMP + H(+)</text>
        <dbReference type="Rhea" id="RHEA:37059"/>
        <dbReference type="Rhea" id="RHEA-COMP:10162"/>
        <dbReference type="Rhea" id="RHEA-COMP:10163"/>
        <dbReference type="ChEBI" id="CHEBI:15378"/>
        <dbReference type="ChEBI" id="CHEBI:73682"/>
        <dbReference type="ChEBI" id="CHEBI:74411"/>
        <dbReference type="ChEBI" id="CHEBI:74418"/>
        <dbReference type="ChEBI" id="CHEBI:456215"/>
        <dbReference type="EC" id="2.3.1.234"/>
    </reaction>
</comment>
<feature type="binding site" evidence="8">
    <location>
        <position position="183"/>
    </location>
    <ligand>
        <name>substrate</name>
    </ligand>
</feature>
<dbReference type="Proteomes" id="UP000034581">
    <property type="component" value="Unassembled WGS sequence"/>
</dbReference>
<evidence type="ECO:0000256" key="7">
    <source>
        <dbReference type="ARBA" id="ARBA00048117"/>
    </source>
</evidence>
<evidence type="ECO:0000256" key="1">
    <source>
        <dbReference type="ARBA" id="ARBA00022490"/>
    </source>
</evidence>
<dbReference type="Pfam" id="PF00814">
    <property type="entry name" value="TsaD"/>
    <property type="match status" value="1"/>
</dbReference>
<keyword evidence="6 8" id="KW-0012">Acyltransferase</keyword>
<evidence type="ECO:0000259" key="9">
    <source>
        <dbReference type="Pfam" id="PF00814"/>
    </source>
</evidence>
<sequence>MSNTKIHKNYKVLAIDTSCDETSVAVTVDDKIFSNVISSQVDLHRKWGGVVPTIAKRAHKENIDQAISEAIKRAQMKLENIDAIGVTCGPGLAMALEIGLDKAKELAQKYKKPLIAINHMEGHLLSPLLKNSKGKGNEIQKNTFPALGLLVSGGHTELILIKKIGNYQKIGQTVDDAAGEAFDKFANMLDLGYPGGEIVEEFAKKGDKNKYILPRPMEKSRDLNYSFSGLKTAALYLIRDLKKKTHKDFLNKEIVYDLCASFQKAVVDSLVIKLQKAIVETKPNSVFCGGGVTSNLTLRKNIRKIAKSYNLPVYFPYLQKLNTDNAAMIGIASYYKAKRDEFWKNELKELERNPGLSFKII</sequence>
<comment type="cofactor">
    <cofactor evidence="8">
        <name>Fe(2+)</name>
        <dbReference type="ChEBI" id="CHEBI:29033"/>
    </cofactor>
    <text evidence="8">Binds 1 Fe(2+) ion per subunit.</text>
</comment>
<dbReference type="InterPro" id="IPR017861">
    <property type="entry name" value="KAE1/TsaD"/>
</dbReference>
<comment type="subcellular location">
    <subcellularLocation>
        <location evidence="8">Cytoplasm</location>
    </subcellularLocation>
</comment>
<feature type="binding site" evidence="8">
    <location>
        <position position="123"/>
    </location>
    <ligand>
        <name>Fe cation</name>
        <dbReference type="ChEBI" id="CHEBI:24875"/>
    </ligand>
</feature>
<keyword evidence="1 8" id="KW-0963">Cytoplasm</keyword>
<feature type="domain" description="Gcp-like" evidence="9">
    <location>
        <begin position="31"/>
        <end position="330"/>
    </location>
</feature>
<keyword evidence="5 8" id="KW-0408">Iron</keyword>
<evidence type="ECO:0000313" key="10">
    <source>
        <dbReference type="EMBL" id="KKP70204.1"/>
    </source>
</evidence>
<gene>
    <name evidence="8" type="primary">tsaD</name>
    <name evidence="10" type="ORF">UR67_C0001G0113</name>
</gene>
<dbReference type="EMBL" id="LBQB01000001">
    <property type="protein sequence ID" value="KKP70204.1"/>
    <property type="molecule type" value="Genomic_DNA"/>
</dbReference>
<dbReference type="GO" id="GO:0061711">
    <property type="term" value="F:tRNA N(6)-L-threonylcarbamoyladenine synthase activity"/>
    <property type="evidence" value="ECO:0007669"/>
    <property type="project" value="UniProtKB-EC"/>
</dbReference>
<evidence type="ECO:0000256" key="8">
    <source>
        <dbReference type="HAMAP-Rule" id="MF_01445"/>
    </source>
</evidence>
<organism evidence="10 11">
    <name type="scientific">candidate division CPR3 bacterium GW2011_GWF2_35_18</name>
    <dbReference type="NCBI Taxonomy" id="1618350"/>
    <lineage>
        <taxon>Bacteria</taxon>
        <taxon>Bacteria division CPR3</taxon>
    </lineage>
</organism>
<evidence type="ECO:0000313" key="11">
    <source>
        <dbReference type="Proteomes" id="UP000034581"/>
    </source>
</evidence>
<keyword evidence="3 8" id="KW-0819">tRNA processing</keyword>
<dbReference type="FunFam" id="3.30.420.40:FF:000040">
    <property type="entry name" value="tRNA N6-adenosine threonylcarbamoyltransferase"/>
    <property type="match status" value="1"/>
</dbReference>
<dbReference type="PATRIC" id="fig|1618350.3.peg.120"/>
<evidence type="ECO:0000256" key="5">
    <source>
        <dbReference type="ARBA" id="ARBA00023004"/>
    </source>
</evidence>
<dbReference type="NCBIfam" id="TIGR03723">
    <property type="entry name" value="T6A_TsaD_YgjD"/>
    <property type="match status" value="1"/>
</dbReference>
<feature type="binding site" evidence="8">
    <location>
        <begin position="150"/>
        <end position="154"/>
    </location>
    <ligand>
        <name>substrate</name>
    </ligand>
</feature>
<dbReference type="SUPFAM" id="SSF53067">
    <property type="entry name" value="Actin-like ATPase domain"/>
    <property type="match status" value="2"/>
</dbReference>
<dbReference type="InterPro" id="IPR000905">
    <property type="entry name" value="Gcp-like_dom"/>
</dbReference>
<protein>
    <recommendedName>
        <fullName evidence="8">tRNA N6-adenosine threonylcarbamoyltransferase</fullName>
        <ecNumber evidence="8">2.3.1.234</ecNumber>
    </recommendedName>
    <alternativeName>
        <fullName evidence="8">N6-L-threonylcarbamoyladenine synthase</fullName>
        <shortName evidence="8">t(6)A synthase</shortName>
    </alternativeName>
    <alternativeName>
        <fullName evidence="8">t(6)A37 threonylcarbamoyladenosine biosynthesis protein TsaD</fullName>
    </alternativeName>
    <alternativeName>
        <fullName evidence="8">tRNA threonylcarbamoyladenosine biosynthesis protein TsaD</fullName>
    </alternativeName>
</protein>
<accession>A0A0G0BL43</accession>
<evidence type="ECO:0000256" key="2">
    <source>
        <dbReference type="ARBA" id="ARBA00022679"/>
    </source>
</evidence>
<dbReference type="PRINTS" id="PR00789">
    <property type="entry name" value="OSIALOPTASE"/>
</dbReference>
<evidence type="ECO:0000256" key="4">
    <source>
        <dbReference type="ARBA" id="ARBA00022723"/>
    </source>
</evidence>
<dbReference type="HAMAP" id="MF_01445">
    <property type="entry name" value="TsaD"/>
    <property type="match status" value="1"/>
</dbReference>
<comment type="caution">
    <text evidence="10">The sequence shown here is derived from an EMBL/GenBank/DDBJ whole genome shotgun (WGS) entry which is preliminary data.</text>
</comment>
<dbReference type="FunFam" id="3.30.420.40:FF:000012">
    <property type="entry name" value="tRNA N6-adenosine threonylcarbamoyltransferase"/>
    <property type="match status" value="1"/>
</dbReference>
<name>A0A0G0BL43_UNCC3</name>
<dbReference type="AlphaFoldDB" id="A0A0G0BL43"/>
<reference evidence="10 11" key="1">
    <citation type="journal article" date="2015" name="Nature">
        <title>rRNA introns, odd ribosomes, and small enigmatic genomes across a large radiation of phyla.</title>
        <authorList>
            <person name="Brown C.T."/>
            <person name="Hug L.A."/>
            <person name="Thomas B.C."/>
            <person name="Sharon I."/>
            <person name="Castelle C.J."/>
            <person name="Singh A."/>
            <person name="Wilkins M.J."/>
            <person name="Williams K.H."/>
            <person name="Banfield J.F."/>
        </authorList>
    </citation>
    <scope>NUCLEOTIDE SEQUENCE [LARGE SCALE GENOMIC DNA]</scope>
</reference>
<dbReference type="PANTHER" id="PTHR11735:SF6">
    <property type="entry name" value="TRNA N6-ADENOSINE THREONYLCARBAMOYLTRANSFERASE, MITOCHONDRIAL"/>
    <property type="match status" value="1"/>
</dbReference>
<dbReference type="EC" id="2.3.1.234" evidence="8"/>
<dbReference type="GO" id="GO:0005506">
    <property type="term" value="F:iron ion binding"/>
    <property type="evidence" value="ECO:0007669"/>
    <property type="project" value="UniProtKB-UniRule"/>
</dbReference>
<dbReference type="Gene3D" id="3.30.420.40">
    <property type="match status" value="2"/>
</dbReference>
<dbReference type="InterPro" id="IPR043129">
    <property type="entry name" value="ATPase_NBD"/>
</dbReference>
<feature type="binding site" evidence="8">
    <location>
        <position position="295"/>
    </location>
    <ligand>
        <name>substrate</name>
    </ligand>
</feature>
<dbReference type="GO" id="GO:0005737">
    <property type="term" value="C:cytoplasm"/>
    <property type="evidence" value="ECO:0007669"/>
    <property type="project" value="UniProtKB-SubCell"/>
</dbReference>
<dbReference type="CDD" id="cd24133">
    <property type="entry name" value="ASKHA_NBD_TsaD_bac"/>
    <property type="match status" value="1"/>
</dbReference>
<dbReference type="GO" id="GO:0002949">
    <property type="term" value="P:tRNA threonylcarbamoyladenosine modification"/>
    <property type="evidence" value="ECO:0007669"/>
    <property type="project" value="UniProtKB-UniRule"/>
</dbReference>
<dbReference type="STRING" id="1618350.UR67_C0001G0113"/>
<evidence type="ECO:0000256" key="6">
    <source>
        <dbReference type="ARBA" id="ARBA00023315"/>
    </source>
</evidence>
<evidence type="ECO:0000256" key="3">
    <source>
        <dbReference type="ARBA" id="ARBA00022694"/>
    </source>
</evidence>
<dbReference type="NCBIfam" id="TIGR00329">
    <property type="entry name" value="gcp_kae1"/>
    <property type="match status" value="1"/>
</dbReference>
<feature type="binding site" evidence="8">
    <location>
        <position position="200"/>
    </location>
    <ligand>
        <name>substrate</name>
    </ligand>
</feature>
<feature type="binding site" evidence="8">
    <location>
        <position position="119"/>
    </location>
    <ligand>
        <name>Fe cation</name>
        <dbReference type="ChEBI" id="CHEBI:24875"/>
    </ligand>
</feature>
<dbReference type="InterPro" id="IPR022450">
    <property type="entry name" value="TsaD"/>
</dbReference>
<keyword evidence="4 8" id="KW-0479">Metal-binding</keyword>
<keyword evidence="2 8" id="KW-0808">Transferase</keyword>
<dbReference type="PANTHER" id="PTHR11735">
    <property type="entry name" value="TRNA N6-ADENOSINE THREONYLCARBAMOYLTRANSFERASE"/>
    <property type="match status" value="1"/>
</dbReference>
<proteinExistence type="inferred from homology"/>
<feature type="binding site" evidence="8">
    <location>
        <position position="196"/>
    </location>
    <ligand>
        <name>substrate</name>
    </ligand>
</feature>